<evidence type="ECO:0000313" key="7">
    <source>
        <dbReference type="Proteomes" id="UP000199286"/>
    </source>
</evidence>
<dbReference type="EMBL" id="FNPF01000005">
    <property type="protein sequence ID" value="SDY26038.1"/>
    <property type="molecule type" value="Genomic_DNA"/>
</dbReference>
<dbReference type="InterPro" id="IPR022928">
    <property type="entry name" value="RNA_2'-PTrans_KptA"/>
</dbReference>
<accession>A0A1H3IG34</accession>
<dbReference type="PANTHER" id="PTHR12684:SF2">
    <property type="entry name" value="TRNA 2'-PHOSPHOTRANSFERASE 1"/>
    <property type="match status" value="1"/>
</dbReference>
<keyword evidence="3 5" id="KW-0520">NAD</keyword>
<keyword evidence="2 5" id="KW-0808">Transferase</keyword>
<dbReference type="STRING" id="321339.SAMN05444340_10513"/>
<dbReference type="EC" id="2.7.1.-" evidence="5"/>
<dbReference type="OrthoDB" id="4537997at2"/>
<dbReference type="GO" id="GO:0000215">
    <property type="term" value="F:tRNA 2'-phosphotransferase activity"/>
    <property type="evidence" value="ECO:0007669"/>
    <property type="project" value="TreeGrafter"/>
</dbReference>
<evidence type="ECO:0000256" key="1">
    <source>
        <dbReference type="ARBA" id="ARBA00009836"/>
    </source>
</evidence>
<dbReference type="InterPro" id="IPR042081">
    <property type="entry name" value="RNA_2'-PTrans_C"/>
</dbReference>
<dbReference type="InterPro" id="IPR002745">
    <property type="entry name" value="Ptrans_KptA/Tpt1"/>
</dbReference>
<dbReference type="Proteomes" id="UP000199286">
    <property type="component" value="Unassembled WGS sequence"/>
</dbReference>
<dbReference type="PANTHER" id="PTHR12684">
    <property type="entry name" value="PUTATIVE PHOSPHOTRANSFERASE"/>
    <property type="match status" value="1"/>
</dbReference>
<name>A0A1H3IG34_9RHOB</name>
<evidence type="ECO:0000256" key="2">
    <source>
        <dbReference type="ARBA" id="ARBA00022679"/>
    </source>
</evidence>
<dbReference type="GO" id="GO:0003950">
    <property type="term" value="F:NAD+ poly-ADP-ribosyltransferase activity"/>
    <property type="evidence" value="ECO:0007669"/>
    <property type="project" value="InterPro"/>
</dbReference>
<comment type="function">
    <text evidence="4 5">Removes the 2'-phosphate from RNA via an intermediate in which the phosphate is ADP-ribosylated by NAD followed by a presumed transesterification to release the RNA and generate ADP-ribose 1''-2''-cyclic phosphate (APPR&gt;P). May function as an ADP-ribosylase.</text>
</comment>
<dbReference type="InterPro" id="IPR042080">
    <property type="entry name" value="RNA_2'-PTrans_N"/>
</dbReference>
<evidence type="ECO:0000256" key="4">
    <source>
        <dbReference type="ARBA" id="ARBA00025212"/>
    </source>
</evidence>
<dbReference type="SUPFAM" id="SSF56399">
    <property type="entry name" value="ADP-ribosylation"/>
    <property type="match status" value="1"/>
</dbReference>
<dbReference type="RefSeq" id="WP_089881961.1">
    <property type="nucleotide sequence ID" value="NZ_FNPF01000005.1"/>
</dbReference>
<organism evidence="6 7">
    <name type="scientific">Citreimonas salinaria</name>
    <dbReference type="NCBI Taxonomy" id="321339"/>
    <lineage>
        <taxon>Bacteria</taxon>
        <taxon>Pseudomonadati</taxon>
        <taxon>Pseudomonadota</taxon>
        <taxon>Alphaproteobacteria</taxon>
        <taxon>Rhodobacterales</taxon>
        <taxon>Roseobacteraceae</taxon>
        <taxon>Citreimonas</taxon>
    </lineage>
</organism>
<dbReference type="Gene3D" id="3.20.170.30">
    <property type="match status" value="1"/>
</dbReference>
<comment type="similarity">
    <text evidence="1 5">Belongs to the KptA/TPT1 family.</text>
</comment>
<dbReference type="GO" id="GO:0006388">
    <property type="term" value="P:tRNA splicing, via endonucleolytic cleavage and ligation"/>
    <property type="evidence" value="ECO:0007669"/>
    <property type="project" value="UniProtKB-UniRule"/>
</dbReference>
<keyword evidence="7" id="KW-1185">Reference proteome</keyword>
<evidence type="ECO:0000256" key="5">
    <source>
        <dbReference type="HAMAP-Rule" id="MF_00299"/>
    </source>
</evidence>
<evidence type="ECO:0000313" key="6">
    <source>
        <dbReference type="EMBL" id="SDY26038.1"/>
    </source>
</evidence>
<sequence>MPSDSRFLTLVLRHRPELIGIELDRAGWTDVDGLLRAMKRHGRPLSRIELEGIVTADRKKRFTLSADGTSIRAAQGHSIVLDLDLPPAPPPAMLFHGTARHYLDSIFADGLRPGRRQFVHLSPDLVTAATVGARHGKVVVLTVDSAAMVAEGHSFILSDNGVWMTSVVPARFLGFAPS</sequence>
<evidence type="ECO:0000256" key="3">
    <source>
        <dbReference type="ARBA" id="ARBA00023027"/>
    </source>
</evidence>
<dbReference type="Pfam" id="PF01885">
    <property type="entry name" value="PTS_2-RNA"/>
    <property type="match status" value="1"/>
</dbReference>
<protein>
    <recommendedName>
        <fullName evidence="5">Probable RNA 2'-phosphotransferase</fullName>
        <ecNumber evidence="5">2.7.1.-</ecNumber>
    </recommendedName>
</protein>
<gene>
    <name evidence="5" type="primary">kptA</name>
    <name evidence="6" type="ORF">SAMN05444340_10513</name>
</gene>
<reference evidence="6 7" key="1">
    <citation type="submission" date="2016-10" db="EMBL/GenBank/DDBJ databases">
        <authorList>
            <person name="de Groot N.N."/>
        </authorList>
    </citation>
    <scope>NUCLEOTIDE SEQUENCE [LARGE SCALE GENOMIC DNA]</scope>
    <source>
        <strain evidence="6 7">DSM 26880</strain>
    </source>
</reference>
<proteinExistence type="inferred from homology"/>
<dbReference type="HAMAP" id="MF_00299">
    <property type="entry name" value="KptA"/>
    <property type="match status" value="1"/>
</dbReference>
<dbReference type="Gene3D" id="1.10.10.970">
    <property type="entry name" value="RNA 2'-phosphotransferase, Tpt1/KptA family, N-terminal domain"/>
    <property type="match status" value="1"/>
</dbReference>
<dbReference type="AlphaFoldDB" id="A0A1H3IG34"/>